<dbReference type="GeneID" id="39867163"/>
<dbReference type="VEuPathDB" id="PlasmoDB:PmUG01_05012200"/>
<dbReference type="AlphaFoldDB" id="A0A1D3JL43"/>
<evidence type="ECO:0000256" key="1">
    <source>
        <dbReference type="SAM" id="Phobius"/>
    </source>
</evidence>
<dbReference type="EMBL" id="LT594626">
    <property type="protein sequence ID" value="SBT87261.1"/>
    <property type="molecule type" value="Genomic_DNA"/>
</dbReference>
<keyword evidence="3" id="KW-1185">Reference proteome</keyword>
<dbReference type="Pfam" id="PF05795">
    <property type="entry name" value="Plasmodium_Vir"/>
    <property type="match status" value="1"/>
</dbReference>
<dbReference type="KEGG" id="pmal:PMUG01_05012200"/>
<reference evidence="2 3" key="1">
    <citation type="submission" date="2016-06" db="EMBL/GenBank/DDBJ databases">
        <authorList>
            <consortium name="Pathogen Informatics"/>
        </authorList>
    </citation>
    <scope>NUCLEOTIDE SEQUENCE [LARGE SCALE GENOMIC DNA]</scope>
</reference>
<evidence type="ECO:0000313" key="2">
    <source>
        <dbReference type="EMBL" id="SBT87261.1"/>
    </source>
</evidence>
<feature type="transmembrane region" description="Helical" evidence="1">
    <location>
        <begin position="423"/>
        <end position="444"/>
    </location>
</feature>
<dbReference type="RefSeq" id="XP_028860286.1">
    <property type="nucleotide sequence ID" value="XM_029003329.1"/>
</dbReference>
<keyword evidence="1" id="KW-0812">Transmembrane</keyword>
<keyword evidence="1" id="KW-1133">Transmembrane helix</keyword>
<gene>
    <name evidence="2" type="primary">PmUG01_05012200</name>
    <name evidence="2" type="ORF">PMUG01_05012200</name>
</gene>
<protein>
    <submittedName>
        <fullName evidence="2">PIR protein</fullName>
    </submittedName>
</protein>
<dbReference type="InterPro" id="IPR008780">
    <property type="entry name" value="Plasmodium_Vir"/>
</dbReference>
<organism evidence="2 3">
    <name type="scientific">Plasmodium malariae</name>
    <dbReference type="NCBI Taxonomy" id="5858"/>
    <lineage>
        <taxon>Eukaryota</taxon>
        <taxon>Sar</taxon>
        <taxon>Alveolata</taxon>
        <taxon>Apicomplexa</taxon>
        <taxon>Aconoidasida</taxon>
        <taxon>Haemosporida</taxon>
        <taxon>Plasmodiidae</taxon>
        <taxon>Plasmodium</taxon>
        <taxon>Plasmodium (Plasmodium)</taxon>
    </lineage>
</organism>
<keyword evidence="1" id="KW-0472">Membrane</keyword>
<accession>A0A1D3JL43</accession>
<sequence>MKGEKEEVYDEIIKKLPSYILYDKFKSEVNEVDNQINCNIFNAVKHKYKDDCVKLCKKIVRNFKLLLEFGKSKNYNDSCLHYIYWVYEEIEKIFEENTPNEEVNAVVSEFLNLQDILTKNYRIHNCKYKFAKEILKDLKEKNKEKYLYVYITNYNNIKSKDFCNKLDVTEYKKYLNFISEIYKTKKSMCCTSGFWICPNLFMNCTDDLDPSKIIQSLGSVNDGCSALENIPATEENGKQLGSEDFEPEFLDSILFTDCRIDNNSSNLPCESNENSEIEDQHEKIRMKVGVRSETINNQYLPKKDEQIDLRWKLNADTKIRCPPEKPSQVTLGLCKYVEDLVKQDVLIKDEKSGIYRLKKDKTWPAQALNIVVKREIGNHLEKNNSRRIQVLKANKLEVSYSKNSIGQAHSGKDTEYNILQNTFVRISIVLALVMGIISVFFLYFKFTPFGSRVGKIKKRKKRYSTNFAELNMQRPLRRFIKRTYRHSNRRRFSLVNILP</sequence>
<dbReference type="Proteomes" id="UP000219813">
    <property type="component" value="Chromosome 5"/>
</dbReference>
<name>A0A1D3JL43_PLAMA</name>
<dbReference type="OrthoDB" id="386971at2759"/>
<evidence type="ECO:0000313" key="3">
    <source>
        <dbReference type="Proteomes" id="UP000219813"/>
    </source>
</evidence>
<proteinExistence type="predicted"/>